<dbReference type="PATRIC" id="fig|46429.4.peg.1975"/>
<dbReference type="GO" id="GO:0005737">
    <property type="term" value="C:cytoplasm"/>
    <property type="evidence" value="ECO:0007669"/>
    <property type="project" value="TreeGrafter"/>
</dbReference>
<proteinExistence type="inferred from homology"/>
<sequence>MSATAVASRSRPVGSRLEVVPSSNGFGADIVGFDFELLDERQVAEMRAAWLDHGVVRFRGYRFSDEQQVRLTGMLGDFVKHPRQLKGEEGAHPDHEEILVIGNAKVDGKSSGTMGNSEAQWHTDTWFYERPPAAALLHAIELPPEGGDTYFADMYGIYEQLPSALRKILEGRLIQSTTIFDGAGRVRTGQTAPDTDDIRLWAHMRHPIVRTHGESGRNCLYVGIDSPSSWIVGLPLDESAAILSEIFDFVRMPDFQFKQVWEDGDMIMWDNRCTMHRRDGWDGQYTRVMHRTTTLGERPFYRY</sequence>
<dbReference type="SUPFAM" id="SSF51197">
    <property type="entry name" value="Clavaminate synthase-like"/>
    <property type="match status" value="1"/>
</dbReference>
<evidence type="ECO:0000259" key="6">
    <source>
        <dbReference type="Pfam" id="PF02668"/>
    </source>
</evidence>
<evidence type="ECO:0000256" key="5">
    <source>
        <dbReference type="ARBA" id="ARBA00023004"/>
    </source>
</evidence>
<dbReference type="OrthoDB" id="7209371at2"/>
<keyword evidence="2" id="KW-0479">Metal-binding</keyword>
<keyword evidence="4" id="KW-0560">Oxidoreductase</keyword>
<feature type="domain" description="TauD/TfdA-like" evidence="6">
    <location>
        <begin position="20"/>
        <end position="293"/>
    </location>
</feature>
<evidence type="ECO:0000256" key="1">
    <source>
        <dbReference type="ARBA" id="ARBA00005896"/>
    </source>
</evidence>
<accession>A0A081RF17</accession>
<dbReference type="InterPro" id="IPR051323">
    <property type="entry name" value="AtsK-like"/>
</dbReference>
<dbReference type="GO" id="GO:0000908">
    <property type="term" value="F:taurine dioxygenase activity"/>
    <property type="evidence" value="ECO:0007669"/>
    <property type="project" value="TreeGrafter"/>
</dbReference>
<dbReference type="Gene3D" id="3.60.130.10">
    <property type="entry name" value="Clavaminate synthase-like"/>
    <property type="match status" value="1"/>
</dbReference>
<dbReference type="AlphaFoldDB" id="A0A081RF17"/>
<dbReference type="PANTHER" id="PTHR30468:SF1">
    <property type="entry name" value="ALPHA-KETOGLUTARATE-DEPENDENT SULFONATE DIOXYGENASE"/>
    <property type="match status" value="1"/>
</dbReference>
<evidence type="ECO:0000256" key="3">
    <source>
        <dbReference type="ARBA" id="ARBA00022964"/>
    </source>
</evidence>
<keyword evidence="5" id="KW-0408">Iron</keyword>
<dbReference type="GO" id="GO:0006790">
    <property type="term" value="P:sulfur compound metabolic process"/>
    <property type="evidence" value="ECO:0007669"/>
    <property type="project" value="TreeGrafter"/>
</dbReference>
<comment type="similarity">
    <text evidence="1">Belongs to the TfdA dioxygenase family.</text>
</comment>
<dbReference type="Pfam" id="PF02668">
    <property type="entry name" value="TauD"/>
    <property type="match status" value="1"/>
</dbReference>
<dbReference type="eggNOG" id="COG2175">
    <property type="taxonomic scope" value="Bacteria"/>
</dbReference>
<dbReference type="InterPro" id="IPR003819">
    <property type="entry name" value="TauD/TfdA-like"/>
</dbReference>
<protein>
    <submittedName>
        <fullName evidence="7">Taurine dioxygenase</fullName>
    </submittedName>
</protein>
<dbReference type="PANTHER" id="PTHR30468">
    <property type="entry name" value="ALPHA-KETOGLUTARATE-DEPENDENT SULFONATE DIOXYGENASE"/>
    <property type="match status" value="1"/>
</dbReference>
<dbReference type="RefSeq" id="WP_081873338.1">
    <property type="nucleotide sequence ID" value="NZ_JFHR01000018.1"/>
</dbReference>
<evidence type="ECO:0000256" key="2">
    <source>
        <dbReference type="ARBA" id="ARBA00022723"/>
    </source>
</evidence>
<dbReference type="InterPro" id="IPR042098">
    <property type="entry name" value="TauD-like_sf"/>
</dbReference>
<organism evidence="7 8">
    <name type="scientific">Sphingobium chlorophenolicum</name>
    <dbReference type="NCBI Taxonomy" id="46429"/>
    <lineage>
        <taxon>Bacteria</taxon>
        <taxon>Pseudomonadati</taxon>
        <taxon>Pseudomonadota</taxon>
        <taxon>Alphaproteobacteria</taxon>
        <taxon>Sphingomonadales</taxon>
        <taxon>Sphingomonadaceae</taxon>
        <taxon>Sphingobium</taxon>
    </lineage>
</organism>
<evidence type="ECO:0000313" key="8">
    <source>
        <dbReference type="Proteomes" id="UP000028411"/>
    </source>
</evidence>
<dbReference type="Proteomes" id="UP000028411">
    <property type="component" value="Unassembled WGS sequence"/>
</dbReference>
<evidence type="ECO:0000313" key="7">
    <source>
        <dbReference type="EMBL" id="KEQ53790.1"/>
    </source>
</evidence>
<name>A0A081RF17_SPHCR</name>
<dbReference type="GO" id="GO:0046872">
    <property type="term" value="F:metal ion binding"/>
    <property type="evidence" value="ECO:0007669"/>
    <property type="project" value="UniProtKB-KW"/>
</dbReference>
<dbReference type="EMBL" id="JFHR01000018">
    <property type="protein sequence ID" value="KEQ53790.1"/>
    <property type="molecule type" value="Genomic_DNA"/>
</dbReference>
<keyword evidence="3 7" id="KW-0223">Dioxygenase</keyword>
<gene>
    <name evidence="7" type="ORF">BV95_02006</name>
</gene>
<comment type="caution">
    <text evidence="7">The sequence shown here is derived from an EMBL/GenBank/DDBJ whole genome shotgun (WGS) entry which is preliminary data.</text>
</comment>
<reference evidence="7 8" key="1">
    <citation type="submission" date="2014-02" db="EMBL/GenBank/DDBJ databases">
        <title>Whole genome sequence of Sphingobium chlorophenolicum NBRC 16172.</title>
        <authorList>
            <person name="Gan H.M."/>
            <person name="Gan H.Y."/>
            <person name="Chew T.H."/>
            <person name="Savka M.A."/>
        </authorList>
    </citation>
    <scope>NUCLEOTIDE SEQUENCE [LARGE SCALE GENOMIC DNA]</scope>
    <source>
        <strain evidence="7 8">NBRC 16172</strain>
    </source>
</reference>
<evidence type="ECO:0000256" key="4">
    <source>
        <dbReference type="ARBA" id="ARBA00023002"/>
    </source>
</evidence>